<dbReference type="OrthoDB" id="10036932at2759"/>
<evidence type="ECO:0000313" key="2">
    <source>
        <dbReference type="EMBL" id="CAF1030008.1"/>
    </source>
</evidence>
<sequence>MCKRFRCGLLTLSKDGTAKKVDLANGGGFRLCDWHNKSMSLTDVRHLLLNIFKLDDTKLQTSLYDFKLDPLNLEQYETFYEYIQQNGLNCASAVVYICTHEANTNDATRKSMATNERKPKMTTSTISLISKQETSVQTTTKVSTTSTEYQHVVEDEQDFDEEQIDNSLRDYSFKKSISSIMRNVCDLVSQNSFDADLIKLFENTSIVYGYTCLTMDSLKEHLRQSKINFQLIDQSDITMHTNCFNRIFSISELIRSLLKQKKHKFSHIQLYSTIRVIFDEFYEKLKVIHSKWFKFVKENEEAYQRVSSFIQPTELETSTASHSNIKFLSWDKFKNKKKEKRSTNKRRNVDTLQRVLKCARELLDIMHDPSLSTLRATIQSIIADIESIRLTVNMNDCSSISGAKQTMISIKRQYSQKIINDAFASPLYQITRPVKQAFEKTFTAIYELEKDLKYTQLRQVKMRQNDERNRLRSYPRSSRGMENRQSSQSLQRESETSHGNIEPLSFANERSL</sequence>
<evidence type="ECO:0000313" key="3">
    <source>
        <dbReference type="EMBL" id="CAF1645483.1"/>
    </source>
</evidence>
<name>A0A816EDZ4_9BILA</name>
<protein>
    <submittedName>
        <fullName evidence="3">Uncharacterized protein</fullName>
    </submittedName>
</protein>
<accession>A0A816EDZ4</accession>
<dbReference type="AlphaFoldDB" id="A0A816EDZ4"/>
<evidence type="ECO:0000313" key="4">
    <source>
        <dbReference type="Proteomes" id="UP000663834"/>
    </source>
</evidence>
<reference evidence="3" key="1">
    <citation type="submission" date="2021-02" db="EMBL/GenBank/DDBJ databases">
        <authorList>
            <person name="Nowell W R."/>
        </authorList>
    </citation>
    <scope>NUCLEOTIDE SEQUENCE</scope>
</reference>
<proteinExistence type="predicted"/>
<feature type="region of interest" description="Disordered" evidence="1">
    <location>
        <begin position="460"/>
        <end position="512"/>
    </location>
</feature>
<dbReference type="Proteomes" id="UP000663855">
    <property type="component" value="Unassembled WGS sequence"/>
</dbReference>
<evidence type="ECO:0000256" key="1">
    <source>
        <dbReference type="SAM" id="MobiDB-lite"/>
    </source>
</evidence>
<dbReference type="EMBL" id="CAJNOW010015825">
    <property type="protein sequence ID" value="CAF1645483.1"/>
    <property type="molecule type" value="Genomic_DNA"/>
</dbReference>
<dbReference type="Proteomes" id="UP000663834">
    <property type="component" value="Unassembled WGS sequence"/>
</dbReference>
<comment type="caution">
    <text evidence="3">The sequence shown here is derived from an EMBL/GenBank/DDBJ whole genome shotgun (WGS) entry which is preliminary data.</text>
</comment>
<gene>
    <name evidence="2" type="ORF">CJN711_LOCUS3749</name>
    <name evidence="3" type="ORF">KQP761_LOCUS28916</name>
</gene>
<organism evidence="3 4">
    <name type="scientific">Rotaria magnacalcarata</name>
    <dbReference type="NCBI Taxonomy" id="392030"/>
    <lineage>
        <taxon>Eukaryota</taxon>
        <taxon>Metazoa</taxon>
        <taxon>Spiralia</taxon>
        <taxon>Gnathifera</taxon>
        <taxon>Rotifera</taxon>
        <taxon>Eurotatoria</taxon>
        <taxon>Bdelloidea</taxon>
        <taxon>Philodinida</taxon>
        <taxon>Philodinidae</taxon>
        <taxon>Rotaria</taxon>
    </lineage>
</organism>
<dbReference type="EMBL" id="CAJNOV010000607">
    <property type="protein sequence ID" value="CAF1030008.1"/>
    <property type="molecule type" value="Genomic_DNA"/>
</dbReference>